<dbReference type="Gramene" id="Jr06_18530_p1">
    <property type="protein sequence ID" value="cds.Jr06_18530_p1"/>
    <property type="gene ID" value="Jr06_18530"/>
</dbReference>
<organism evidence="2 3">
    <name type="scientific">Juglans regia</name>
    <name type="common">English walnut</name>
    <dbReference type="NCBI Taxonomy" id="51240"/>
    <lineage>
        <taxon>Eukaryota</taxon>
        <taxon>Viridiplantae</taxon>
        <taxon>Streptophyta</taxon>
        <taxon>Embryophyta</taxon>
        <taxon>Tracheophyta</taxon>
        <taxon>Spermatophyta</taxon>
        <taxon>Magnoliopsida</taxon>
        <taxon>eudicotyledons</taxon>
        <taxon>Gunneridae</taxon>
        <taxon>Pentapetalae</taxon>
        <taxon>rosids</taxon>
        <taxon>fabids</taxon>
        <taxon>Fagales</taxon>
        <taxon>Juglandaceae</taxon>
        <taxon>Juglans</taxon>
    </lineage>
</organism>
<dbReference type="InterPro" id="IPR013103">
    <property type="entry name" value="RVT_2"/>
</dbReference>
<feature type="domain" description="Reverse transcriptase Ty1/copia-type" evidence="1">
    <location>
        <begin position="3"/>
        <end position="46"/>
    </location>
</feature>
<reference evidence="2" key="2">
    <citation type="submission" date="2020-03" db="EMBL/GenBank/DDBJ databases">
        <title>Walnut 2.0.</title>
        <authorList>
            <person name="Marrano A."/>
            <person name="Britton M."/>
            <person name="Zimin A.V."/>
            <person name="Zaini P.A."/>
            <person name="Workman R."/>
            <person name="Puiu D."/>
            <person name="Bianco L."/>
            <person name="Allen B.J."/>
            <person name="Troggio M."/>
            <person name="Leslie C.A."/>
            <person name="Timp W."/>
            <person name="Dendekar A."/>
            <person name="Salzberg S.L."/>
            <person name="Neale D.B."/>
        </authorList>
    </citation>
    <scope>NUCLEOTIDE SEQUENCE</scope>
    <source>
        <tissue evidence="2">Leaves</tissue>
    </source>
</reference>
<dbReference type="SUPFAM" id="SSF56672">
    <property type="entry name" value="DNA/RNA polymerases"/>
    <property type="match status" value="1"/>
</dbReference>
<dbReference type="AlphaFoldDB" id="A0A834CVX6"/>
<protein>
    <recommendedName>
        <fullName evidence="1">Reverse transcriptase Ty1/copia-type domain-containing protein</fullName>
    </recommendedName>
</protein>
<evidence type="ECO:0000259" key="1">
    <source>
        <dbReference type="Pfam" id="PF07727"/>
    </source>
</evidence>
<evidence type="ECO:0000313" key="3">
    <source>
        <dbReference type="Proteomes" id="UP000619265"/>
    </source>
</evidence>
<proteinExistence type="predicted"/>
<gene>
    <name evidence="2" type="ORF">F2P56_013525</name>
</gene>
<dbReference type="EMBL" id="LIHL02000006">
    <property type="protein sequence ID" value="KAF5469450.1"/>
    <property type="molecule type" value="Genomic_DNA"/>
</dbReference>
<evidence type="ECO:0000313" key="2">
    <source>
        <dbReference type="EMBL" id="KAF5469450.1"/>
    </source>
</evidence>
<dbReference type="Proteomes" id="UP000619265">
    <property type="component" value="Unassembled WGS sequence"/>
</dbReference>
<name>A0A834CVX6_JUGRE</name>
<accession>A0A834CVX6</accession>
<dbReference type="Pfam" id="PF07727">
    <property type="entry name" value="RVT_2"/>
    <property type="match status" value="2"/>
</dbReference>
<sequence>MTTVRCLLAVAATKNWVIQQLDVHNAFLHGDLDEKVYMTPPPGYCPKEETRFIQSQADHSLFTLITHASITIVLVYVDDILVAGNDTSQIDVFKSLLSKNFKTKDLGSLKYFLGLEVARSQKGIFLNQRKYTLDILTDSGQLGA</sequence>
<dbReference type="InterPro" id="IPR043502">
    <property type="entry name" value="DNA/RNA_pol_sf"/>
</dbReference>
<feature type="domain" description="Reverse transcriptase Ty1/copia-type" evidence="1">
    <location>
        <begin position="49"/>
        <end position="139"/>
    </location>
</feature>
<reference evidence="2" key="1">
    <citation type="submission" date="2015-10" db="EMBL/GenBank/DDBJ databases">
        <authorList>
            <person name="Martinez-Garcia P.J."/>
            <person name="Crepeau M.W."/>
            <person name="Puiu D."/>
            <person name="Gonzalez-Ibeas D."/>
            <person name="Whalen J."/>
            <person name="Stevens K."/>
            <person name="Paul R."/>
            <person name="Butterfield T."/>
            <person name="Britton M."/>
            <person name="Reagan R."/>
            <person name="Chakraborty S."/>
            <person name="Walawage S.L."/>
            <person name="Vasquez-Gross H.A."/>
            <person name="Cardeno C."/>
            <person name="Famula R."/>
            <person name="Pratt K."/>
            <person name="Kuruganti S."/>
            <person name="Aradhya M.K."/>
            <person name="Leslie C.A."/>
            <person name="Dandekar A.M."/>
            <person name="Salzberg S.L."/>
            <person name="Wegrzyn J.L."/>
            <person name="Langley C.H."/>
            <person name="Neale D.B."/>
        </authorList>
    </citation>
    <scope>NUCLEOTIDE SEQUENCE</scope>
    <source>
        <tissue evidence="2">Leaves</tissue>
    </source>
</reference>
<comment type="caution">
    <text evidence="2">The sequence shown here is derived from an EMBL/GenBank/DDBJ whole genome shotgun (WGS) entry which is preliminary data.</text>
</comment>